<reference evidence="1" key="1">
    <citation type="submission" date="2021-01" db="EMBL/GenBank/DDBJ databases">
        <authorList>
            <consortium name="Genoscope - CEA"/>
            <person name="William W."/>
        </authorList>
    </citation>
    <scope>NUCLEOTIDE SEQUENCE</scope>
</reference>
<proteinExistence type="predicted"/>
<protein>
    <submittedName>
        <fullName evidence="1">Uncharacterized protein</fullName>
    </submittedName>
</protein>
<evidence type="ECO:0000313" key="1">
    <source>
        <dbReference type="EMBL" id="CAD8159197.1"/>
    </source>
</evidence>
<dbReference type="EMBL" id="CAJJDO010000033">
    <property type="protein sequence ID" value="CAD8159197.1"/>
    <property type="molecule type" value="Genomic_DNA"/>
</dbReference>
<keyword evidence="2" id="KW-1185">Reference proteome</keyword>
<gene>
    <name evidence="1" type="ORF">PPENT_87.1.T0330003</name>
</gene>
<dbReference type="AlphaFoldDB" id="A0A8S1U656"/>
<evidence type="ECO:0000313" key="2">
    <source>
        <dbReference type="Proteomes" id="UP000689195"/>
    </source>
</evidence>
<dbReference type="Proteomes" id="UP000689195">
    <property type="component" value="Unassembled WGS sequence"/>
</dbReference>
<organism evidence="1 2">
    <name type="scientific">Paramecium pentaurelia</name>
    <dbReference type="NCBI Taxonomy" id="43138"/>
    <lineage>
        <taxon>Eukaryota</taxon>
        <taxon>Sar</taxon>
        <taxon>Alveolata</taxon>
        <taxon>Ciliophora</taxon>
        <taxon>Intramacronucleata</taxon>
        <taxon>Oligohymenophorea</taxon>
        <taxon>Peniculida</taxon>
        <taxon>Parameciidae</taxon>
        <taxon>Paramecium</taxon>
    </lineage>
</organism>
<accession>A0A8S1U656</accession>
<name>A0A8S1U656_9CILI</name>
<comment type="caution">
    <text evidence="1">The sequence shown here is derived from an EMBL/GenBank/DDBJ whole genome shotgun (WGS) entry which is preliminary data.</text>
</comment>
<sequence>MEFQLQEKNQVRLNLFNQSRVKLVSTQSGQVSLRFIKTYEVTSKQKQYNLHLCYTSRSSFINFKNSKYQKSLLN</sequence>